<dbReference type="InterPro" id="IPR002190">
    <property type="entry name" value="MHD_dom"/>
</dbReference>
<accession>A0A1L9W0I6</accession>
<dbReference type="STRING" id="1160497.A0A1L9W0I6"/>
<keyword evidence="4" id="KW-1185">Reference proteome</keyword>
<proteinExistence type="predicted"/>
<feature type="region of interest" description="Disordered" evidence="1">
    <location>
        <begin position="339"/>
        <end position="358"/>
    </location>
</feature>
<dbReference type="GeneID" id="34457958"/>
<dbReference type="Proteomes" id="UP000184300">
    <property type="component" value="Unassembled WGS sequence"/>
</dbReference>
<dbReference type="InterPro" id="IPR041898">
    <property type="entry name" value="MAGE_WH1"/>
</dbReference>
<dbReference type="SMART" id="SM01373">
    <property type="entry name" value="MAGE"/>
    <property type="match status" value="1"/>
</dbReference>
<feature type="region of interest" description="Disordered" evidence="1">
    <location>
        <begin position="201"/>
        <end position="265"/>
    </location>
</feature>
<dbReference type="Gene3D" id="1.10.10.1210">
    <property type="entry name" value="MAGE homology domain, winged helix WH2 motif"/>
    <property type="match status" value="1"/>
</dbReference>
<dbReference type="EMBL" id="KV878888">
    <property type="protein sequence ID" value="OJJ89665.1"/>
    <property type="molecule type" value="Genomic_DNA"/>
</dbReference>
<protein>
    <recommendedName>
        <fullName evidence="2">MAGE domain-containing protein</fullName>
    </recommendedName>
</protein>
<dbReference type="GO" id="GO:0005634">
    <property type="term" value="C:nucleus"/>
    <property type="evidence" value="ECO:0007669"/>
    <property type="project" value="TreeGrafter"/>
</dbReference>
<feature type="domain" description="MAGE" evidence="2">
    <location>
        <begin position="275"/>
        <end position="467"/>
    </location>
</feature>
<dbReference type="PANTHER" id="PTHR11736:SF14">
    <property type="entry name" value="NSE3 HOMOLOG, SMC5-SMC6 COMPLEX COMPONENT"/>
    <property type="match status" value="1"/>
</dbReference>
<feature type="region of interest" description="Disordered" evidence="1">
    <location>
        <begin position="495"/>
        <end position="535"/>
    </location>
</feature>
<feature type="compositionally biased region" description="Acidic residues" evidence="1">
    <location>
        <begin position="248"/>
        <end position="259"/>
    </location>
</feature>
<dbReference type="PANTHER" id="PTHR11736">
    <property type="entry name" value="MELANOMA-ASSOCIATED ANTIGEN MAGE ANTIGEN"/>
    <property type="match status" value="1"/>
</dbReference>
<feature type="compositionally biased region" description="Polar residues" evidence="1">
    <location>
        <begin position="349"/>
        <end position="358"/>
    </location>
</feature>
<name>A0A1L9W0I6_ASPGL</name>
<dbReference type="OrthoDB" id="205198at2759"/>
<dbReference type="Pfam" id="PF01454">
    <property type="entry name" value="MAGE"/>
    <property type="match status" value="1"/>
</dbReference>
<evidence type="ECO:0000313" key="4">
    <source>
        <dbReference type="Proteomes" id="UP000184300"/>
    </source>
</evidence>
<evidence type="ECO:0000313" key="3">
    <source>
        <dbReference type="EMBL" id="OJJ89665.1"/>
    </source>
</evidence>
<gene>
    <name evidence="3" type="ORF">ASPGLDRAFT_140419</name>
</gene>
<dbReference type="Gene3D" id="1.10.10.1200">
    <property type="entry name" value="MAGE homology domain, winged helix WH1 motif"/>
    <property type="match status" value="1"/>
</dbReference>
<evidence type="ECO:0000256" key="1">
    <source>
        <dbReference type="SAM" id="MobiDB-lite"/>
    </source>
</evidence>
<dbReference type="VEuPathDB" id="FungiDB:ASPGLDRAFT_140419"/>
<dbReference type="RefSeq" id="XP_022406327.1">
    <property type="nucleotide sequence ID" value="XM_022541697.1"/>
</dbReference>
<dbReference type="GO" id="GO:0006281">
    <property type="term" value="P:DNA repair"/>
    <property type="evidence" value="ECO:0007669"/>
    <property type="project" value="TreeGrafter"/>
</dbReference>
<evidence type="ECO:0000259" key="2">
    <source>
        <dbReference type="SMART" id="SM01373"/>
    </source>
</evidence>
<dbReference type="InterPro" id="IPR037445">
    <property type="entry name" value="MAGE"/>
</dbReference>
<dbReference type="InterPro" id="IPR041899">
    <property type="entry name" value="MAGE_WH2"/>
</dbReference>
<sequence length="535" mass="59587">MPHAEKATMGEVTVNGEKVHYSQFLDHLTSYPIISDSIATFKGNKYAAKSLHYADQGYTRLAKPVLPYLSKPYSYVSPYLVRADTLGDKGLSQIDTRFPIIKEDTDKLRTTIYEGAQGSVRIVVDVKGHLVELYGTEYKKCGGDGLVASGKAVITTSLILSQESLAYVSSLLQTKKEQAKDAVQEKDNYYLQPRSLRFAQTATKDTKCPSSANNPEPDEDTYASSPAGPSAQQPRRRRGEPEPTQADSDAESAADSSDDDAIHAPSSTDVMVKKLVRLALASEYSRQVIRRTDISAKVLGEQGARQFKAVFQGAQKALQETFGMQMVELPGKEKVTISQRRAAQKNEKPSSSNKSWILNSTLPSQYRTPRILPPTKAPMEPTYTGIYSFIIAVILLNGGALQESKLERYLKRTNADTYTPIDRTDKLLQRLCKENYLICNREMDGGEEIIEYMVGPRGKMEVGIQGVAGLVREVYGRAAETEDMTALERDRMEEFEQRLTRSLGMRRSERPAEAENENEEGDQGGRRQDDDEEDD</sequence>
<reference evidence="4" key="1">
    <citation type="journal article" date="2017" name="Genome Biol.">
        <title>Comparative genomics reveals high biological diversity and specific adaptations in the industrially and medically important fungal genus Aspergillus.</title>
        <authorList>
            <person name="de Vries R.P."/>
            <person name="Riley R."/>
            <person name="Wiebenga A."/>
            <person name="Aguilar-Osorio G."/>
            <person name="Amillis S."/>
            <person name="Uchima C.A."/>
            <person name="Anderluh G."/>
            <person name="Asadollahi M."/>
            <person name="Askin M."/>
            <person name="Barry K."/>
            <person name="Battaglia E."/>
            <person name="Bayram O."/>
            <person name="Benocci T."/>
            <person name="Braus-Stromeyer S.A."/>
            <person name="Caldana C."/>
            <person name="Canovas D."/>
            <person name="Cerqueira G.C."/>
            <person name="Chen F."/>
            <person name="Chen W."/>
            <person name="Choi C."/>
            <person name="Clum A."/>
            <person name="Dos Santos R.A."/>
            <person name="Damasio A.R."/>
            <person name="Diallinas G."/>
            <person name="Emri T."/>
            <person name="Fekete E."/>
            <person name="Flipphi M."/>
            <person name="Freyberg S."/>
            <person name="Gallo A."/>
            <person name="Gournas C."/>
            <person name="Habgood R."/>
            <person name="Hainaut M."/>
            <person name="Harispe M.L."/>
            <person name="Henrissat B."/>
            <person name="Hilden K.S."/>
            <person name="Hope R."/>
            <person name="Hossain A."/>
            <person name="Karabika E."/>
            <person name="Karaffa L."/>
            <person name="Karanyi Z."/>
            <person name="Krasevec N."/>
            <person name="Kuo A."/>
            <person name="Kusch H."/>
            <person name="LaButti K."/>
            <person name="Lagendijk E.L."/>
            <person name="Lapidus A."/>
            <person name="Levasseur A."/>
            <person name="Lindquist E."/>
            <person name="Lipzen A."/>
            <person name="Logrieco A.F."/>
            <person name="MacCabe A."/>
            <person name="Maekelae M.R."/>
            <person name="Malavazi I."/>
            <person name="Melin P."/>
            <person name="Meyer V."/>
            <person name="Mielnichuk N."/>
            <person name="Miskei M."/>
            <person name="Molnar A.P."/>
            <person name="Mule G."/>
            <person name="Ngan C.Y."/>
            <person name="Orejas M."/>
            <person name="Orosz E."/>
            <person name="Ouedraogo J.P."/>
            <person name="Overkamp K.M."/>
            <person name="Park H.-S."/>
            <person name="Perrone G."/>
            <person name="Piumi F."/>
            <person name="Punt P.J."/>
            <person name="Ram A.F."/>
            <person name="Ramon A."/>
            <person name="Rauscher S."/>
            <person name="Record E."/>
            <person name="Riano-Pachon D.M."/>
            <person name="Robert V."/>
            <person name="Roehrig J."/>
            <person name="Ruller R."/>
            <person name="Salamov A."/>
            <person name="Salih N.S."/>
            <person name="Samson R.A."/>
            <person name="Sandor E."/>
            <person name="Sanguinetti M."/>
            <person name="Schuetze T."/>
            <person name="Sepcic K."/>
            <person name="Shelest E."/>
            <person name="Sherlock G."/>
            <person name="Sophianopoulou V."/>
            <person name="Squina F.M."/>
            <person name="Sun H."/>
            <person name="Susca A."/>
            <person name="Todd R.B."/>
            <person name="Tsang A."/>
            <person name="Unkles S.E."/>
            <person name="van de Wiele N."/>
            <person name="van Rossen-Uffink D."/>
            <person name="Oliveira J.V."/>
            <person name="Vesth T.C."/>
            <person name="Visser J."/>
            <person name="Yu J.-H."/>
            <person name="Zhou M."/>
            <person name="Andersen M.R."/>
            <person name="Archer D.B."/>
            <person name="Baker S.E."/>
            <person name="Benoit I."/>
            <person name="Brakhage A.A."/>
            <person name="Braus G.H."/>
            <person name="Fischer R."/>
            <person name="Frisvad J.C."/>
            <person name="Goldman G.H."/>
            <person name="Houbraken J."/>
            <person name="Oakley B."/>
            <person name="Pocsi I."/>
            <person name="Scazzocchio C."/>
            <person name="Seiboth B."/>
            <person name="vanKuyk P.A."/>
            <person name="Wortman J."/>
            <person name="Dyer P.S."/>
            <person name="Grigoriev I.V."/>
        </authorList>
    </citation>
    <scope>NUCLEOTIDE SEQUENCE [LARGE SCALE GENOMIC DNA]</scope>
    <source>
        <strain evidence="4">CBS 516.65</strain>
    </source>
</reference>
<feature type="compositionally biased region" description="Polar residues" evidence="1">
    <location>
        <begin position="201"/>
        <end position="214"/>
    </location>
</feature>
<organism evidence="3 4">
    <name type="scientific">Aspergillus glaucus CBS 516.65</name>
    <dbReference type="NCBI Taxonomy" id="1160497"/>
    <lineage>
        <taxon>Eukaryota</taxon>
        <taxon>Fungi</taxon>
        <taxon>Dikarya</taxon>
        <taxon>Ascomycota</taxon>
        <taxon>Pezizomycotina</taxon>
        <taxon>Eurotiomycetes</taxon>
        <taxon>Eurotiomycetidae</taxon>
        <taxon>Eurotiales</taxon>
        <taxon>Aspergillaceae</taxon>
        <taxon>Aspergillus</taxon>
        <taxon>Aspergillus subgen. Aspergillus</taxon>
    </lineage>
</organism>
<dbReference type="AlphaFoldDB" id="A0A1L9W0I6"/>